<accession>A0A1M7ZL89</accession>
<dbReference type="GO" id="GO:0005524">
    <property type="term" value="F:ATP binding"/>
    <property type="evidence" value="ECO:0007669"/>
    <property type="project" value="UniProtKB-KW"/>
</dbReference>
<keyword evidence="2" id="KW-0813">Transport</keyword>
<organism evidence="10 11">
    <name type="scientific">Pseudoxanthobacter soli DSM 19599</name>
    <dbReference type="NCBI Taxonomy" id="1123029"/>
    <lineage>
        <taxon>Bacteria</taxon>
        <taxon>Pseudomonadati</taxon>
        <taxon>Pseudomonadota</taxon>
        <taxon>Alphaproteobacteria</taxon>
        <taxon>Hyphomicrobiales</taxon>
        <taxon>Segnochrobactraceae</taxon>
        <taxon>Pseudoxanthobacter</taxon>
    </lineage>
</organism>
<keyword evidence="4" id="KW-0997">Cell inner membrane</keyword>
<dbReference type="SUPFAM" id="SSF52540">
    <property type="entry name" value="P-loop containing nucleoside triphosphate hydrolases"/>
    <property type="match status" value="1"/>
</dbReference>
<evidence type="ECO:0000256" key="5">
    <source>
        <dbReference type="ARBA" id="ARBA00022741"/>
    </source>
</evidence>
<feature type="domain" description="ABC transporter" evidence="9">
    <location>
        <begin position="2"/>
        <end position="217"/>
    </location>
</feature>
<evidence type="ECO:0000256" key="6">
    <source>
        <dbReference type="ARBA" id="ARBA00022840"/>
    </source>
</evidence>
<dbReference type="AlphaFoldDB" id="A0A1M7ZL89"/>
<dbReference type="Proteomes" id="UP000186406">
    <property type="component" value="Unassembled WGS sequence"/>
</dbReference>
<keyword evidence="3" id="KW-1003">Cell membrane</keyword>
<dbReference type="PANTHER" id="PTHR42781">
    <property type="entry name" value="SPERMIDINE/PUTRESCINE IMPORT ATP-BINDING PROTEIN POTA"/>
    <property type="match status" value="1"/>
</dbReference>
<dbReference type="OrthoDB" id="9802264at2"/>
<evidence type="ECO:0000313" key="10">
    <source>
        <dbReference type="EMBL" id="SHO65673.1"/>
    </source>
</evidence>
<comment type="similarity">
    <text evidence="1">Belongs to the ABC transporter superfamily.</text>
</comment>
<evidence type="ECO:0000313" key="11">
    <source>
        <dbReference type="Proteomes" id="UP000186406"/>
    </source>
</evidence>
<dbReference type="InterPro" id="IPR050093">
    <property type="entry name" value="ABC_SmlMolc_Importer"/>
</dbReference>
<dbReference type="Pfam" id="PF00005">
    <property type="entry name" value="ABC_tran"/>
    <property type="match status" value="1"/>
</dbReference>
<dbReference type="GO" id="GO:0016887">
    <property type="term" value="F:ATP hydrolysis activity"/>
    <property type="evidence" value="ECO:0007669"/>
    <property type="project" value="InterPro"/>
</dbReference>
<reference evidence="10 11" key="1">
    <citation type="submission" date="2016-12" db="EMBL/GenBank/DDBJ databases">
        <authorList>
            <person name="Song W.-J."/>
            <person name="Kurnit D.M."/>
        </authorList>
    </citation>
    <scope>NUCLEOTIDE SEQUENCE [LARGE SCALE GENOMIC DNA]</scope>
    <source>
        <strain evidence="10 11">DSM 19599</strain>
    </source>
</reference>
<evidence type="ECO:0000256" key="3">
    <source>
        <dbReference type="ARBA" id="ARBA00022475"/>
    </source>
</evidence>
<evidence type="ECO:0000256" key="2">
    <source>
        <dbReference type="ARBA" id="ARBA00022448"/>
    </source>
</evidence>
<dbReference type="InterPro" id="IPR027417">
    <property type="entry name" value="P-loop_NTPase"/>
</dbReference>
<evidence type="ECO:0000256" key="1">
    <source>
        <dbReference type="ARBA" id="ARBA00005417"/>
    </source>
</evidence>
<gene>
    <name evidence="10" type="ORF">SAMN02745172_02319</name>
</gene>
<proteinExistence type="inferred from homology"/>
<evidence type="ECO:0000256" key="8">
    <source>
        <dbReference type="ARBA" id="ARBA00023136"/>
    </source>
</evidence>
<keyword evidence="11" id="KW-1185">Reference proteome</keyword>
<dbReference type="InterPro" id="IPR003593">
    <property type="entry name" value="AAA+_ATPase"/>
</dbReference>
<dbReference type="PROSITE" id="PS00211">
    <property type="entry name" value="ABC_TRANSPORTER_1"/>
    <property type="match status" value="1"/>
</dbReference>
<dbReference type="InterPro" id="IPR017871">
    <property type="entry name" value="ABC_transporter-like_CS"/>
</dbReference>
<dbReference type="RefSeq" id="WP_073628744.1">
    <property type="nucleotide sequence ID" value="NZ_FRXO01000004.1"/>
</dbReference>
<dbReference type="InterPro" id="IPR003439">
    <property type="entry name" value="ABC_transporter-like_ATP-bd"/>
</dbReference>
<keyword evidence="6 10" id="KW-0067">ATP-binding</keyword>
<protein>
    <submittedName>
        <fullName evidence="10">Thiamine transport system ATP-binding protein</fullName>
    </submittedName>
</protein>
<dbReference type="SMART" id="SM00382">
    <property type="entry name" value="AAA"/>
    <property type="match status" value="1"/>
</dbReference>
<dbReference type="Gene3D" id="3.40.50.300">
    <property type="entry name" value="P-loop containing nucleotide triphosphate hydrolases"/>
    <property type="match status" value="1"/>
</dbReference>
<evidence type="ECO:0000259" key="9">
    <source>
        <dbReference type="PROSITE" id="PS50893"/>
    </source>
</evidence>
<evidence type="ECO:0000256" key="4">
    <source>
        <dbReference type="ARBA" id="ARBA00022519"/>
    </source>
</evidence>
<dbReference type="PANTHER" id="PTHR42781:SF1">
    <property type="entry name" value="THIAMINE IMPORT ATP-BINDING PROTEIN THIQ"/>
    <property type="match status" value="1"/>
</dbReference>
<sequence>MLEIEALSVDFGPRSAFSTHYDLTVPPGALCAVVGPSGGGKTTLLHAIAGFGRVISGAVRFDGRDITGLPPAARPLSILFQEHNLFPHLDAAANVGLGIDPGLKLGAADGERISRALAEVDLAGFERRKPGELSGGQRQRVALARALVRDKPLMLLDEPFGALDPELRADMIALVDHLRAHKRLTVLMSIHTPGDVAGIADLVATVRDGRVAIAASA</sequence>
<name>A0A1M7ZL89_9HYPH</name>
<keyword evidence="5" id="KW-0547">Nucleotide-binding</keyword>
<dbReference type="PROSITE" id="PS50893">
    <property type="entry name" value="ABC_TRANSPORTER_2"/>
    <property type="match status" value="1"/>
</dbReference>
<keyword evidence="7" id="KW-1278">Translocase</keyword>
<dbReference type="STRING" id="1123029.SAMN02745172_02319"/>
<keyword evidence="8" id="KW-0472">Membrane</keyword>
<evidence type="ECO:0000256" key="7">
    <source>
        <dbReference type="ARBA" id="ARBA00022967"/>
    </source>
</evidence>
<dbReference type="EMBL" id="FRXO01000004">
    <property type="protein sequence ID" value="SHO65673.1"/>
    <property type="molecule type" value="Genomic_DNA"/>
</dbReference>